<name>L5KNC2_PTEAL</name>
<gene>
    <name evidence="1" type="ORF">PAL_GLEAN10014687</name>
</gene>
<dbReference type="AlphaFoldDB" id="L5KNC2"/>
<protein>
    <submittedName>
        <fullName evidence="1">Uncharacterized protein</fullName>
    </submittedName>
</protein>
<organism evidence="1 2">
    <name type="scientific">Pteropus alecto</name>
    <name type="common">Black flying fox</name>
    <dbReference type="NCBI Taxonomy" id="9402"/>
    <lineage>
        <taxon>Eukaryota</taxon>
        <taxon>Metazoa</taxon>
        <taxon>Chordata</taxon>
        <taxon>Craniata</taxon>
        <taxon>Vertebrata</taxon>
        <taxon>Euteleostomi</taxon>
        <taxon>Mammalia</taxon>
        <taxon>Eutheria</taxon>
        <taxon>Laurasiatheria</taxon>
        <taxon>Chiroptera</taxon>
        <taxon>Yinpterochiroptera</taxon>
        <taxon>Pteropodoidea</taxon>
        <taxon>Pteropodidae</taxon>
        <taxon>Pteropodinae</taxon>
        <taxon>Pteropus</taxon>
    </lineage>
</organism>
<accession>L5KNC2</accession>
<sequence>MVLLQWAEVGGPASVEGTLRCKVIALALGHRAPDFPTRRDFQAMLWCGVGLKVMYVDPLRWGNPPGSEALWALH</sequence>
<reference evidence="2" key="1">
    <citation type="journal article" date="2013" name="Science">
        <title>Comparative analysis of bat genomes provides insight into the evolution of flight and immunity.</title>
        <authorList>
            <person name="Zhang G."/>
            <person name="Cowled C."/>
            <person name="Shi Z."/>
            <person name="Huang Z."/>
            <person name="Bishop-Lilly K.A."/>
            <person name="Fang X."/>
            <person name="Wynne J.W."/>
            <person name="Xiong Z."/>
            <person name="Baker M.L."/>
            <person name="Zhao W."/>
            <person name="Tachedjian M."/>
            <person name="Zhu Y."/>
            <person name="Zhou P."/>
            <person name="Jiang X."/>
            <person name="Ng J."/>
            <person name="Yang L."/>
            <person name="Wu L."/>
            <person name="Xiao J."/>
            <person name="Feng Y."/>
            <person name="Chen Y."/>
            <person name="Sun X."/>
            <person name="Zhang Y."/>
            <person name="Marsh G.A."/>
            <person name="Crameri G."/>
            <person name="Broder C.C."/>
            <person name="Frey K.G."/>
            <person name="Wang L.F."/>
            <person name="Wang J."/>
        </authorList>
    </citation>
    <scope>NUCLEOTIDE SEQUENCE [LARGE SCALE GENOMIC DNA]</scope>
</reference>
<evidence type="ECO:0000313" key="1">
    <source>
        <dbReference type="EMBL" id="ELK12336.1"/>
    </source>
</evidence>
<dbReference type="Proteomes" id="UP000010552">
    <property type="component" value="Unassembled WGS sequence"/>
</dbReference>
<dbReference type="InParanoid" id="L5KNC2"/>
<keyword evidence="2" id="KW-1185">Reference proteome</keyword>
<dbReference type="EMBL" id="KB030661">
    <property type="protein sequence ID" value="ELK12336.1"/>
    <property type="molecule type" value="Genomic_DNA"/>
</dbReference>
<evidence type="ECO:0000313" key="2">
    <source>
        <dbReference type="Proteomes" id="UP000010552"/>
    </source>
</evidence>
<proteinExistence type="predicted"/>